<evidence type="ECO:0000256" key="6">
    <source>
        <dbReference type="ARBA" id="ARBA00047615"/>
    </source>
</evidence>
<evidence type="ECO:0000256" key="7">
    <source>
        <dbReference type="ARBA" id="ARBA00048478"/>
    </source>
</evidence>
<evidence type="ECO:0000313" key="11">
    <source>
        <dbReference type="Proteomes" id="UP000094757"/>
    </source>
</evidence>
<comment type="subcellular location">
    <subcellularLocation>
        <location evidence="8">Cytoplasm</location>
    </subcellularLocation>
</comment>
<keyword evidence="3 8" id="KW-0547">Nucleotide-binding</keyword>
<dbReference type="NCBIfam" id="TIGR00017">
    <property type="entry name" value="cmk"/>
    <property type="match status" value="1"/>
</dbReference>
<dbReference type="STRING" id="39950.BCB69_01640"/>
<dbReference type="InterPro" id="IPR027417">
    <property type="entry name" value="P-loop_NTPase"/>
</dbReference>
<evidence type="ECO:0000313" key="10">
    <source>
        <dbReference type="EMBL" id="AOH38796.1"/>
    </source>
</evidence>
<dbReference type="PANTHER" id="PTHR21299:SF2">
    <property type="entry name" value="CYTIDYLATE KINASE"/>
    <property type="match status" value="1"/>
</dbReference>
<protein>
    <recommendedName>
        <fullName evidence="8">Cytidylate kinase</fullName>
        <shortName evidence="8">CK</shortName>
        <ecNumber evidence="8">2.7.4.25</ecNumber>
    </recommendedName>
    <alternativeName>
        <fullName evidence="8">Cytidine monophosphate kinase</fullName>
        <shortName evidence="8">CMP kinase</shortName>
    </alternativeName>
</protein>
<feature type="domain" description="Cytidylate kinase" evidence="9">
    <location>
        <begin position="6"/>
        <end position="217"/>
    </location>
</feature>
<dbReference type="GO" id="GO:0006220">
    <property type="term" value="P:pyrimidine nucleotide metabolic process"/>
    <property type="evidence" value="ECO:0007669"/>
    <property type="project" value="UniProtKB-UniRule"/>
</dbReference>
<organism evidence="10 11">
    <name type="scientific">Dialister pneumosintes</name>
    <dbReference type="NCBI Taxonomy" id="39950"/>
    <lineage>
        <taxon>Bacteria</taxon>
        <taxon>Bacillati</taxon>
        <taxon>Bacillota</taxon>
        <taxon>Negativicutes</taxon>
        <taxon>Veillonellales</taxon>
        <taxon>Veillonellaceae</taxon>
        <taxon>Dialister</taxon>
    </lineage>
</organism>
<reference evidence="11" key="1">
    <citation type="submission" date="2016-08" db="EMBL/GenBank/DDBJ databases">
        <authorList>
            <person name="Holder M.E."/>
            <person name="Ajami N.J."/>
            <person name="Petrosino J.F."/>
        </authorList>
    </citation>
    <scope>NUCLEOTIDE SEQUENCE [LARGE SCALE GENOMIC DNA]</scope>
    <source>
        <strain evidence="11">F0677</strain>
    </source>
</reference>
<evidence type="ECO:0000256" key="3">
    <source>
        <dbReference type="ARBA" id="ARBA00022741"/>
    </source>
</evidence>
<dbReference type="GO" id="GO:0015949">
    <property type="term" value="P:nucleobase-containing small molecule interconversion"/>
    <property type="evidence" value="ECO:0007669"/>
    <property type="project" value="TreeGrafter"/>
</dbReference>
<comment type="similarity">
    <text evidence="1 8">Belongs to the cytidylate kinase family. Type 1 subfamily.</text>
</comment>
<comment type="catalytic activity">
    <reaction evidence="7 8">
        <text>CMP + ATP = CDP + ADP</text>
        <dbReference type="Rhea" id="RHEA:11600"/>
        <dbReference type="ChEBI" id="CHEBI:30616"/>
        <dbReference type="ChEBI" id="CHEBI:58069"/>
        <dbReference type="ChEBI" id="CHEBI:60377"/>
        <dbReference type="ChEBI" id="CHEBI:456216"/>
        <dbReference type="EC" id="2.7.4.25"/>
    </reaction>
</comment>
<gene>
    <name evidence="8" type="primary">cmk</name>
    <name evidence="10" type="ORF">BCB69_01640</name>
</gene>
<feature type="binding site" evidence="8">
    <location>
        <begin position="10"/>
        <end position="18"/>
    </location>
    <ligand>
        <name>ATP</name>
        <dbReference type="ChEBI" id="CHEBI:30616"/>
    </ligand>
</feature>
<dbReference type="HAMAP" id="MF_00238">
    <property type="entry name" value="Cytidyl_kinase_type1"/>
    <property type="match status" value="1"/>
</dbReference>
<dbReference type="Proteomes" id="UP000094757">
    <property type="component" value="Chromosome"/>
</dbReference>
<sequence>MKRWSIAIDGPAGAGKSSVAKILAGKLSYTYLDTGAMYRAVTYESIKRDITTPLEIADMAKSLSMEVTAETDGMHVLIEGTDITSHLRTPEVSAKVSEIASISTVREAMVSIQRNIADKGGIVLDGRDIGTVVLPNADFKVFLTASVHKRAERRFKEFKTIYSDITLEEVEKEIEKRDWKDSHREVSPLRPAEDAVIIDNSDLTLEETAELLLHMVKNK</sequence>
<dbReference type="GO" id="GO:0036430">
    <property type="term" value="F:CMP kinase activity"/>
    <property type="evidence" value="ECO:0007669"/>
    <property type="project" value="RHEA"/>
</dbReference>
<dbReference type="SUPFAM" id="SSF52540">
    <property type="entry name" value="P-loop containing nucleoside triphosphate hydrolases"/>
    <property type="match status" value="1"/>
</dbReference>
<dbReference type="RefSeq" id="WP_069176827.1">
    <property type="nucleotide sequence ID" value="NZ_CP017037.1"/>
</dbReference>
<dbReference type="GO" id="GO:0005524">
    <property type="term" value="F:ATP binding"/>
    <property type="evidence" value="ECO:0007669"/>
    <property type="project" value="UniProtKB-UniRule"/>
</dbReference>
<proteinExistence type="inferred from homology"/>
<dbReference type="CDD" id="cd02020">
    <property type="entry name" value="CMPK"/>
    <property type="match status" value="1"/>
</dbReference>
<dbReference type="InterPro" id="IPR003136">
    <property type="entry name" value="Cytidylate_kin"/>
</dbReference>
<dbReference type="InterPro" id="IPR011994">
    <property type="entry name" value="Cytidylate_kinase_dom"/>
</dbReference>
<accession>A0A1B3WCV6</accession>
<keyword evidence="4 8" id="KW-0418">Kinase</keyword>
<keyword evidence="5 8" id="KW-0067">ATP-binding</keyword>
<dbReference type="PANTHER" id="PTHR21299">
    <property type="entry name" value="CYTIDYLATE KINASE/PANTOATE-BETA-ALANINE LIGASE"/>
    <property type="match status" value="1"/>
</dbReference>
<dbReference type="GO" id="GO:0036431">
    <property type="term" value="F:dCMP kinase activity"/>
    <property type="evidence" value="ECO:0007669"/>
    <property type="project" value="InterPro"/>
</dbReference>
<evidence type="ECO:0000256" key="4">
    <source>
        <dbReference type="ARBA" id="ARBA00022777"/>
    </source>
</evidence>
<evidence type="ECO:0000256" key="1">
    <source>
        <dbReference type="ARBA" id="ARBA00009427"/>
    </source>
</evidence>
<dbReference type="AlphaFoldDB" id="A0A1B3WCV6"/>
<dbReference type="GO" id="GO:0005829">
    <property type="term" value="C:cytosol"/>
    <property type="evidence" value="ECO:0007669"/>
    <property type="project" value="TreeGrafter"/>
</dbReference>
<evidence type="ECO:0000259" key="9">
    <source>
        <dbReference type="Pfam" id="PF02224"/>
    </source>
</evidence>
<keyword evidence="8" id="KW-0963">Cytoplasm</keyword>
<evidence type="ECO:0000256" key="2">
    <source>
        <dbReference type="ARBA" id="ARBA00022679"/>
    </source>
</evidence>
<evidence type="ECO:0000256" key="5">
    <source>
        <dbReference type="ARBA" id="ARBA00022840"/>
    </source>
</evidence>
<keyword evidence="2 8" id="KW-0808">Transferase</keyword>
<dbReference type="Pfam" id="PF02224">
    <property type="entry name" value="Cytidylate_kin"/>
    <property type="match status" value="1"/>
</dbReference>
<dbReference type="EC" id="2.7.4.25" evidence="8"/>
<evidence type="ECO:0000256" key="8">
    <source>
        <dbReference type="HAMAP-Rule" id="MF_00238"/>
    </source>
</evidence>
<comment type="catalytic activity">
    <reaction evidence="6 8">
        <text>dCMP + ATP = dCDP + ADP</text>
        <dbReference type="Rhea" id="RHEA:25094"/>
        <dbReference type="ChEBI" id="CHEBI:30616"/>
        <dbReference type="ChEBI" id="CHEBI:57566"/>
        <dbReference type="ChEBI" id="CHEBI:58593"/>
        <dbReference type="ChEBI" id="CHEBI:456216"/>
        <dbReference type="EC" id="2.7.4.25"/>
    </reaction>
</comment>
<dbReference type="KEGG" id="dpn:BCB69_01640"/>
<name>A0A1B3WCV6_9FIRM</name>
<dbReference type="EMBL" id="CP017037">
    <property type="protein sequence ID" value="AOH38796.1"/>
    <property type="molecule type" value="Genomic_DNA"/>
</dbReference>
<dbReference type="Gene3D" id="3.40.50.300">
    <property type="entry name" value="P-loop containing nucleotide triphosphate hydrolases"/>
    <property type="match status" value="1"/>
</dbReference>